<comment type="caution">
    <text evidence="2">The sequence shown here is derived from an EMBL/GenBank/DDBJ whole genome shotgun (WGS) entry which is preliminary data.</text>
</comment>
<dbReference type="Proteomes" id="UP000494256">
    <property type="component" value="Unassembled WGS sequence"/>
</dbReference>
<feature type="signal peptide" evidence="1">
    <location>
        <begin position="1"/>
        <end position="19"/>
    </location>
</feature>
<name>A0A8S0ZUV8_ARCPL</name>
<proteinExistence type="predicted"/>
<feature type="chain" id="PRO_5035873761" evidence="1">
    <location>
        <begin position="20"/>
        <end position="135"/>
    </location>
</feature>
<accession>A0A8S0ZUV8</accession>
<gene>
    <name evidence="2" type="ORF">APLA_LOCUS7380</name>
</gene>
<reference evidence="2 3" key="1">
    <citation type="submission" date="2020-04" db="EMBL/GenBank/DDBJ databases">
        <authorList>
            <person name="Wallbank WR R."/>
            <person name="Pardo Diaz C."/>
            <person name="Kozak K."/>
            <person name="Martin S."/>
            <person name="Jiggins C."/>
            <person name="Moest M."/>
            <person name="Warren A I."/>
            <person name="Byers J.R.P. K."/>
            <person name="Montejo-Kovacevich G."/>
            <person name="Yen C E."/>
        </authorList>
    </citation>
    <scope>NUCLEOTIDE SEQUENCE [LARGE SCALE GENOMIC DNA]</scope>
</reference>
<sequence>MNYNWLFIASLTTLSFSYGEETKVKNKTTIKLNSKSPSDRWQAKKKFIGSWMEHVRRQWEDEEPDPERGPVRESNYNPSYGYEPYWPGGEWVHVTTPTPKTRKTEASPRTQKTEYSPRLLGDMNCGLKCGVIYKT</sequence>
<protein>
    <submittedName>
        <fullName evidence="2">Uncharacterized protein</fullName>
    </submittedName>
</protein>
<organism evidence="2 3">
    <name type="scientific">Arctia plantaginis</name>
    <name type="common">Wood tiger moth</name>
    <name type="synonym">Phalaena plantaginis</name>
    <dbReference type="NCBI Taxonomy" id="874455"/>
    <lineage>
        <taxon>Eukaryota</taxon>
        <taxon>Metazoa</taxon>
        <taxon>Ecdysozoa</taxon>
        <taxon>Arthropoda</taxon>
        <taxon>Hexapoda</taxon>
        <taxon>Insecta</taxon>
        <taxon>Pterygota</taxon>
        <taxon>Neoptera</taxon>
        <taxon>Endopterygota</taxon>
        <taxon>Lepidoptera</taxon>
        <taxon>Glossata</taxon>
        <taxon>Ditrysia</taxon>
        <taxon>Noctuoidea</taxon>
        <taxon>Erebidae</taxon>
        <taxon>Arctiinae</taxon>
        <taxon>Arctia</taxon>
    </lineage>
</organism>
<evidence type="ECO:0000313" key="3">
    <source>
        <dbReference type="Proteomes" id="UP000494256"/>
    </source>
</evidence>
<evidence type="ECO:0000256" key="1">
    <source>
        <dbReference type="SAM" id="SignalP"/>
    </source>
</evidence>
<dbReference type="AlphaFoldDB" id="A0A8S0ZUV8"/>
<dbReference type="OrthoDB" id="6343684at2759"/>
<dbReference type="EMBL" id="CADEBD010000301">
    <property type="protein sequence ID" value="CAB3236408.1"/>
    <property type="molecule type" value="Genomic_DNA"/>
</dbReference>
<keyword evidence="1" id="KW-0732">Signal</keyword>
<evidence type="ECO:0000313" key="2">
    <source>
        <dbReference type="EMBL" id="CAB3236408.1"/>
    </source>
</evidence>